<accession>A0A383CVP2</accession>
<keyword evidence="1" id="KW-0812">Transmembrane</keyword>
<dbReference type="EMBL" id="UINC01211702">
    <property type="protein sequence ID" value="SVE35708.1"/>
    <property type="molecule type" value="Genomic_DNA"/>
</dbReference>
<evidence type="ECO:0000256" key="1">
    <source>
        <dbReference type="SAM" id="Phobius"/>
    </source>
</evidence>
<proteinExistence type="predicted"/>
<evidence type="ECO:0000313" key="2">
    <source>
        <dbReference type="EMBL" id="SVE35708.1"/>
    </source>
</evidence>
<protein>
    <submittedName>
        <fullName evidence="2">Uncharacterized protein</fullName>
    </submittedName>
</protein>
<keyword evidence="1" id="KW-0472">Membrane</keyword>
<keyword evidence="1" id="KW-1133">Transmembrane helix</keyword>
<organism evidence="2">
    <name type="scientific">marine metagenome</name>
    <dbReference type="NCBI Taxonomy" id="408172"/>
    <lineage>
        <taxon>unclassified sequences</taxon>
        <taxon>metagenomes</taxon>
        <taxon>ecological metagenomes</taxon>
    </lineage>
</organism>
<dbReference type="AlphaFoldDB" id="A0A383CVP2"/>
<sequence>METFNCHLGVGLKLISPFIPIFILSIAAHAIIAALSVHNSLGGAMKEKFISLAKKLSFDLK</sequence>
<reference evidence="2" key="1">
    <citation type="submission" date="2018-05" db="EMBL/GenBank/DDBJ databases">
        <authorList>
            <person name="Lanie J.A."/>
            <person name="Ng W.-L."/>
            <person name="Kazmierczak K.M."/>
            <person name="Andrzejewski T.M."/>
            <person name="Davidsen T.M."/>
            <person name="Wayne K.J."/>
            <person name="Tettelin H."/>
            <person name="Glass J.I."/>
            <person name="Rusch D."/>
            <person name="Podicherti R."/>
            <person name="Tsui H.-C.T."/>
            <person name="Winkler M.E."/>
        </authorList>
    </citation>
    <scope>NUCLEOTIDE SEQUENCE</scope>
</reference>
<feature type="transmembrane region" description="Helical" evidence="1">
    <location>
        <begin position="18"/>
        <end position="38"/>
    </location>
</feature>
<name>A0A383CVP2_9ZZZZ</name>
<gene>
    <name evidence="2" type="ORF">METZ01_LOCUS488562</name>
</gene>